<sequence>MRFQPISLVIVGAVVVNAVNVKLFDTPFDDNCDESLPYLICQNIAMNKCCYHPEGSLSFSVKVDSMNTETNDFGVVFNKVGNDLCANSCLTDGGVNILCGTCDSSHFPSAGAWFSRPRTLANATSDEPDWSAQLTGRVAADKAGLFDKAGIVHHIKIDDTVPEDLVSELIAAVGKGSTYEDLPLEAKAYEVPV</sequence>
<evidence type="ECO:0000256" key="1">
    <source>
        <dbReference type="SAM" id="SignalP"/>
    </source>
</evidence>
<proteinExistence type="predicted"/>
<reference evidence="2" key="1">
    <citation type="journal article" date="2020" name="Stud. Mycol.">
        <title>101 Dothideomycetes genomes: a test case for predicting lifestyles and emergence of pathogens.</title>
        <authorList>
            <person name="Haridas S."/>
            <person name="Albert R."/>
            <person name="Binder M."/>
            <person name="Bloem J."/>
            <person name="Labutti K."/>
            <person name="Salamov A."/>
            <person name="Andreopoulos B."/>
            <person name="Baker S."/>
            <person name="Barry K."/>
            <person name="Bills G."/>
            <person name="Bluhm B."/>
            <person name="Cannon C."/>
            <person name="Castanera R."/>
            <person name="Culley D."/>
            <person name="Daum C."/>
            <person name="Ezra D."/>
            <person name="Gonzalez J."/>
            <person name="Henrissat B."/>
            <person name="Kuo A."/>
            <person name="Liang C."/>
            <person name="Lipzen A."/>
            <person name="Lutzoni F."/>
            <person name="Magnuson J."/>
            <person name="Mondo S."/>
            <person name="Nolan M."/>
            <person name="Ohm R."/>
            <person name="Pangilinan J."/>
            <person name="Park H.-J."/>
            <person name="Ramirez L."/>
            <person name="Alfaro M."/>
            <person name="Sun H."/>
            <person name="Tritt A."/>
            <person name="Yoshinaga Y."/>
            <person name="Zwiers L.-H."/>
            <person name="Turgeon B."/>
            <person name="Goodwin S."/>
            <person name="Spatafora J."/>
            <person name="Crous P."/>
            <person name="Grigoriev I."/>
        </authorList>
    </citation>
    <scope>NUCLEOTIDE SEQUENCE</scope>
    <source>
        <strain evidence="2">CBS 130266</strain>
    </source>
</reference>
<name>A0A9P4NK78_9PEZI</name>
<gene>
    <name evidence="2" type="ORF">EJ08DRAFT_681647</name>
</gene>
<organism evidence="2 3">
    <name type="scientific">Tothia fuscella</name>
    <dbReference type="NCBI Taxonomy" id="1048955"/>
    <lineage>
        <taxon>Eukaryota</taxon>
        <taxon>Fungi</taxon>
        <taxon>Dikarya</taxon>
        <taxon>Ascomycota</taxon>
        <taxon>Pezizomycotina</taxon>
        <taxon>Dothideomycetes</taxon>
        <taxon>Pleosporomycetidae</taxon>
        <taxon>Venturiales</taxon>
        <taxon>Cylindrosympodiaceae</taxon>
        <taxon>Tothia</taxon>
    </lineage>
</organism>
<evidence type="ECO:0000313" key="2">
    <source>
        <dbReference type="EMBL" id="KAF2425358.1"/>
    </source>
</evidence>
<keyword evidence="1" id="KW-0732">Signal</keyword>
<accession>A0A9P4NK78</accession>
<dbReference type="AlphaFoldDB" id="A0A9P4NK78"/>
<feature type="non-terminal residue" evidence="2">
    <location>
        <position position="1"/>
    </location>
</feature>
<comment type="caution">
    <text evidence="2">The sequence shown here is derived from an EMBL/GenBank/DDBJ whole genome shotgun (WGS) entry which is preliminary data.</text>
</comment>
<dbReference type="EMBL" id="MU007070">
    <property type="protein sequence ID" value="KAF2425358.1"/>
    <property type="molecule type" value="Genomic_DNA"/>
</dbReference>
<evidence type="ECO:0000313" key="3">
    <source>
        <dbReference type="Proteomes" id="UP000800235"/>
    </source>
</evidence>
<dbReference type="Proteomes" id="UP000800235">
    <property type="component" value="Unassembled WGS sequence"/>
</dbReference>
<keyword evidence="3" id="KW-1185">Reference proteome</keyword>
<protein>
    <submittedName>
        <fullName evidence="2">Uncharacterized protein</fullName>
    </submittedName>
</protein>
<feature type="signal peptide" evidence="1">
    <location>
        <begin position="1"/>
        <end position="18"/>
    </location>
</feature>
<feature type="chain" id="PRO_5040334423" evidence="1">
    <location>
        <begin position="19"/>
        <end position="193"/>
    </location>
</feature>